<sequence length="132" mass="13075">MTSDSGNAEVRRNRMGEFTAVEMAAADPEELTGDWAATDGSEGTVESGLNTTDAPSAAAAGPRCSAISSRVSWAERYASRREVLGSGTGAGTGAGAGTMGCGLGNRGGSGSLRGPGPDPEDMDVDRCGSAGT</sequence>
<feature type="region of interest" description="Disordered" evidence="1">
    <location>
        <begin position="1"/>
        <end position="61"/>
    </location>
</feature>
<gene>
    <name evidence="2" type="ORF">MCHLO_04981</name>
</gene>
<evidence type="ECO:0000313" key="3">
    <source>
        <dbReference type="Proteomes" id="UP000815677"/>
    </source>
</evidence>
<dbReference type="EMBL" id="DF843626">
    <property type="protein sequence ID" value="GAT47521.1"/>
    <property type="molecule type" value="Genomic_DNA"/>
</dbReference>
<name>A0ABQ0L8U8_MYCCL</name>
<evidence type="ECO:0000256" key="1">
    <source>
        <dbReference type="SAM" id="MobiDB-lite"/>
    </source>
</evidence>
<dbReference type="Proteomes" id="UP000815677">
    <property type="component" value="Unassembled WGS sequence"/>
</dbReference>
<proteinExistence type="predicted"/>
<feature type="region of interest" description="Disordered" evidence="1">
    <location>
        <begin position="84"/>
        <end position="132"/>
    </location>
</feature>
<keyword evidence="3" id="KW-1185">Reference proteome</keyword>
<reference evidence="2" key="1">
    <citation type="submission" date="2014-09" db="EMBL/GenBank/DDBJ databases">
        <title>Genome sequence of the luminous mushroom Mycena chlorophos for searching fungal bioluminescence genes.</title>
        <authorList>
            <person name="Tanaka Y."/>
            <person name="Kasuga D."/>
            <person name="Oba Y."/>
            <person name="Hase S."/>
            <person name="Sato K."/>
            <person name="Oba Y."/>
            <person name="Sakakibara Y."/>
        </authorList>
    </citation>
    <scope>NUCLEOTIDE SEQUENCE</scope>
</reference>
<protein>
    <submittedName>
        <fullName evidence="2">Uncharacterized protein</fullName>
    </submittedName>
</protein>
<organism evidence="2 3">
    <name type="scientific">Mycena chlorophos</name>
    <name type="common">Agaric fungus</name>
    <name type="synonym">Agaricus chlorophos</name>
    <dbReference type="NCBI Taxonomy" id="658473"/>
    <lineage>
        <taxon>Eukaryota</taxon>
        <taxon>Fungi</taxon>
        <taxon>Dikarya</taxon>
        <taxon>Basidiomycota</taxon>
        <taxon>Agaricomycotina</taxon>
        <taxon>Agaricomycetes</taxon>
        <taxon>Agaricomycetidae</taxon>
        <taxon>Agaricales</taxon>
        <taxon>Marasmiineae</taxon>
        <taxon>Mycenaceae</taxon>
        <taxon>Mycena</taxon>
    </lineage>
</organism>
<feature type="compositionally biased region" description="Gly residues" evidence="1">
    <location>
        <begin position="86"/>
        <end position="113"/>
    </location>
</feature>
<evidence type="ECO:0000313" key="2">
    <source>
        <dbReference type="EMBL" id="GAT47521.1"/>
    </source>
</evidence>
<accession>A0ABQ0L8U8</accession>